<evidence type="ECO:0000313" key="1">
    <source>
        <dbReference type="EMBL" id="CAF4281425.1"/>
    </source>
</evidence>
<accession>A0A820GR20</accession>
<dbReference type="Proteomes" id="UP000663874">
    <property type="component" value="Unassembled WGS sequence"/>
</dbReference>
<dbReference type="AlphaFoldDB" id="A0A820GR20"/>
<comment type="caution">
    <text evidence="1">The sequence shown here is derived from an EMBL/GenBank/DDBJ whole genome shotgun (WGS) entry which is preliminary data.</text>
</comment>
<name>A0A820GR20_9BILA</name>
<protein>
    <submittedName>
        <fullName evidence="1">Uncharacterized protein</fullName>
    </submittedName>
</protein>
<feature type="non-terminal residue" evidence="1">
    <location>
        <position position="24"/>
    </location>
</feature>
<dbReference type="EMBL" id="CAJOBE010028479">
    <property type="protein sequence ID" value="CAF4281425.1"/>
    <property type="molecule type" value="Genomic_DNA"/>
</dbReference>
<sequence>MVRPTIDELVTDSLLIKIMNGIKA</sequence>
<proteinExistence type="predicted"/>
<reference evidence="1" key="1">
    <citation type="submission" date="2021-02" db="EMBL/GenBank/DDBJ databases">
        <authorList>
            <person name="Nowell W R."/>
        </authorList>
    </citation>
    <scope>NUCLEOTIDE SEQUENCE</scope>
</reference>
<evidence type="ECO:0000313" key="2">
    <source>
        <dbReference type="Proteomes" id="UP000663874"/>
    </source>
</evidence>
<organism evidence="1 2">
    <name type="scientific">Rotaria sordida</name>
    <dbReference type="NCBI Taxonomy" id="392033"/>
    <lineage>
        <taxon>Eukaryota</taxon>
        <taxon>Metazoa</taxon>
        <taxon>Spiralia</taxon>
        <taxon>Gnathifera</taxon>
        <taxon>Rotifera</taxon>
        <taxon>Eurotatoria</taxon>
        <taxon>Bdelloidea</taxon>
        <taxon>Philodinida</taxon>
        <taxon>Philodinidae</taxon>
        <taxon>Rotaria</taxon>
    </lineage>
</organism>
<gene>
    <name evidence="1" type="ORF">FNK824_LOCUS39911</name>
</gene>